<name>A0A4Z2C702_9TELE</name>
<gene>
    <name evidence="6" type="ORF">fugu_013024</name>
</gene>
<dbReference type="PROSITE" id="PS50287">
    <property type="entry name" value="SRCR_2"/>
    <property type="match status" value="2"/>
</dbReference>
<comment type="caution">
    <text evidence="6">The sequence shown here is derived from an EMBL/GenBank/DDBJ whole genome shotgun (WGS) entry which is preliminary data.</text>
</comment>
<dbReference type="Pfam" id="PF00530">
    <property type="entry name" value="SRCR"/>
    <property type="match status" value="2"/>
</dbReference>
<feature type="compositionally biased region" description="Low complexity" evidence="4">
    <location>
        <begin position="37"/>
        <end position="49"/>
    </location>
</feature>
<comment type="caution">
    <text evidence="3">Lacks conserved residue(s) required for the propagation of feature annotation.</text>
</comment>
<dbReference type="Gene3D" id="3.10.250.10">
    <property type="entry name" value="SRCR-like domain"/>
    <property type="match status" value="2"/>
</dbReference>
<keyword evidence="1" id="KW-0732">Signal</keyword>
<dbReference type="GO" id="GO:0016020">
    <property type="term" value="C:membrane"/>
    <property type="evidence" value="ECO:0007669"/>
    <property type="project" value="InterPro"/>
</dbReference>
<feature type="disulfide bond" evidence="3">
    <location>
        <begin position="108"/>
        <end position="169"/>
    </location>
</feature>
<evidence type="ECO:0000259" key="5">
    <source>
        <dbReference type="PROSITE" id="PS50287"/>
    </source>
</evidence>
<dbReference type="PRINTS" id="PR00258">
    <property type="entry name" value="SPERACTRCPTR"/>
</dbReference>
<dbReference type="InterPro" id="IPR036772">
    <property type="entry name" value="SRCR-like_dom_sf"/>
</dbReference>
<evidence type="ECO:0000313" key="7">
    <source>
        <dbReference type="Proteomes" id="UP000516260"/>
    </source>
</evidence>
<dbReference type="PANTHER" id="PTHR45817:SF5">
    <property type="entry name" value="LYSYL OXIDASE HOMOLOG 4"/>
    <property type="match status" value="1"/>
</dbReference>
<dbReference type="InterPro" id="IPR001190">
    <property type="entry name" value="SRCR"/>
</dbReference>
<proteinExistence type="predicted"/>
<dbReference type="Proteomes" id="UP000516260">
    <property type="component" value="Chromosome 13"/>
</dbReference>
<dbReference type="EMBL" id="SWLE01000005">
    <property type="protein sequence ID" value="TNM99991.1"/>
    <property type="molecule type" value="Genomic_DNA"/>
</dbReference>
<reference evidence="6 7" key="1">
    <citation type="submission" date="2019-04" db="EMBL/GenBank/DDBJ databases">
        <title>The sequence and de novo assembly of Takifugu bimaculatus genome using PacBio and Hi-C technologies.</title>
        <authorList>
            <person name="Xu P."/>
            <person name="Liu B."/>
            <person name="Zhou Z."/>
        </authorList>
    </citation>
    <scope>NUCLEOTIDE SEQUENCE [LARGE SCALE GENOMIC DNA]</scope>
    <source>
        <strain evidence="6">TB-2018</strain>
        <tissue evidence="6">Muscle</tissue>
    </source>
</reference>
<dbReference type="PANTHER" id="PTHR45817">
    <property type="entry name" value="LYSYL OXIDASE-LIKE-RELATED"/>
    <property type="match status" value="1"/>
</dbReference>
<keyword evidence="2 3" id="KW-1015">Disulfide bond</keyword>
<dbReference type="InterPro" id="IPR050912">
    <property type="entry name" value="LOX-like_protein"/>
</dbReference>
<dbReference type="GO" id="GO:0030199">
    <property type="term" value="P:collagen fibril organization"/>
    <property type="evidence" value="ECO:0007669"/>
    <property type="project" value="TreeGrafter"/>
</dbReference>
<feature type="domain" description="SRCR" evidence="5">
    <location>
        <begin position="223"/>
        <end position="318"/>
    </location>
</feature>
<dbReference type="SUPFAM" id="SSF56487">
    <property type="entry name" value="SRCR-like"/>
    <property type="match status" value="2"/>
</dbReference>
<feature type="disulfide bond" evidence="3">
    <location>
        <begin position="139"/>
        <end position="149"/>
    </location>
</feature>
<keyword evidence="7" id="KW-1185">Reference proteome</keyword>
<dbReference type="SMART" id="SM00202">
    <property type="entry name" value="SR"/>
    <property type="match status" value="2"/>
</dbReference>
<evidence type="ECO:0000313" key="6">
    <source>
        <dbReference type="EMBL" id="TNM99991.1"/>
    </source>
</evidence>
<dbReference type="GO" id="GO:0004720">
    <property type="term" value="F:protein-lysine 6-oxidase activity"/>
    <property type="evidence" value="ECO:0007669"/>
    <property type="project" value="TreeGrafter"/>
</dbReference>
<accession>A0A4Z2C702</accession>
<evidence type="ECO:0000256" key="1">
    <source>
        <dbReference type="ARBA" id="ARBA00022729"/>
    </source>
</evidence>
<feature type="domain" description="SRCR" evidence="5">
    <location>
        <begin position="70"/>
        <end position="170"/>
    </location>
</feature>
<feature type="disulfide bond" evidence="3">
    <location>
        <begin position="95"/>
        <end position="159"/>
    </location>
</feature>
<evidence type="ECO:0000256" key="3">
    <source>
        <dbReference type="PROSITE-ProRule" id="PRU00196"/>
    </source>
</evidence>
<sequence length="318" mass="35460">MKDWKTWPSNLALSSPRPPLCSHDDLSPLLEPPPPAAAVALLPRPLRTPAGPPLPPSEGPSGRRPPRCAWQATTPESRTKGRVEVLHNSTWGTVCDDEVDLKLANVVCRELGFQGGITWAHSAKYGEGQGPIWMDNVRCDGSEKTLKECKHNGWGVNDCKHSEDLGVVCTTERRLDQTAGRGQATASQASGYGYHGNRHPQEIPRFHRPQHYQGHSKVQIEEVRLRPILMATKRKTLVTEGAVEVKHAGRWRQVCDLGWSVNSSRVVCGMLGFPEATMHNVRTYKKIWDSKVADPSTRLSLMSKKKGFWVEKVHCLRH</sequence>
<organism evidence="6 7">
    <name type="scientific">Takifugu bimaculatus</name>
    <dbReference type="NCBI Taxonomy" id="433685"/>
    <lineage>
        <taxon>Eukaryota</taxon>
        <taxon>Metazoa</taxon>
        <taxon>Chordata</taxon>
        <taxon>Craniata</taxon>
        <taxon>Vertebrata</taxon>
        <taxon>Euteleostomi</taxon>
        <taxon>Actinopterygii</taxon>
        <taxon>Neopterygii</taxon>
        <taxon>Teleostei</taxon>
        <taxon>Neoteleostei</taxon>
        <taxon>Acanthomorphata</taxon>
        <taxon>Eupercaria</taxon>
        <taxon>Tetraodontiformes</taxon>
        <taxon>Tetradontoidea</taxon>
        <taxon>Tetraodontidae</taxon>
        <taxon>Takifugu</taxon>
    </lineage>
</organism>
<evidence type="ECO:0000256" key="2">
    <source>
        <dbReference type="ARBA" id="ARBA00023157"/>
    </source>
</evidence>
<evidence type="ECO:0000256" key="4">
    <source>
        <dbReference type="SAM" id="MobiDB-lite"/>
    </source>
</evidence>
<dbReference type="GO" id="GO:0005615">
    <property type="term" value="C:extracellular space"/>
    <property type="evidence" value="ECO:0007669"/>
    <property type="project" value="TreeGrafter"/>
</dbReference>
<dbReference type="FunFam" id="3.10.250.10:FF:000001">
    <property type="entry name" value="Lysyl oxidase 4 isoform X1"/>
    <property type="match status" value="1"/>
</dbReference>
<dbReference type="AlphaFoldDB" id="A0A4Z2C702"/>
<protein>
    <recommendedName>
        <fullName evidence="5">SRCR domain-containing protein</fullName>
    </recommendedName>
</protein>
<feature type="region of interest" description="Disordered" evidence="4">
    <location>
        <begin position="1"/>
        <end position="67"/>
    </location>
</feature>